<dbReference type="STRING" id="341663.Q0CSW0"/>
<feature type="compositionally biased region" description="Polar residues" evidence="2">
    <location>
        <begin position="464"/>
        <end position="475"/>
    </location>
</feature>
<dbReference type="AlphaFoldDB" id="Q0CSW0"/>
<dbReference type="PROSITE" id="PS50103">
    <property type="entry name" value="ZF_C3H1"/>
    <property type="match status" value="1"/>
</dbReference>
<gene>
    <name evidence="4" type="ORF">ATEG_03224</name>
</gene>
<protein>
    <recommendedName>
        <fullName evidence="3">C3H1-type domain-containing protein</fullName>
    </recommendedName>
</protein>
<dbReference type="VEuPathDB" id="FungiDB:ATEG_03224"/>
<dbReference type="GO" id="GO:0008270">
    <property type="term" value="F:zinc ion binding"/>
    <property type="evidence" value="ECO:0007669"/>
    <property type="project" value="UniProtKB-KW"/>
</dbReference>
<feature type="zinc finger region" description="C3H1-type" evidence="1">
    <location>
        <begin position="148"/>
        <end position="179"/>
    </location>
</feature>
<dbReference type="OrthoDB" id="5355510at2759"/>
<dbReference type="GeneID" id="4317352"/>
<sequence>MASLRPQFFCTRPNGTLTPLIAVDDLPSHISIRGVPRILSPSDTQGMTSLGTVSPRAQSYVVEGMPPALTRPSSANAASHRPRDYDLQASLMRMAADESAPVSQRMAVNALLQQGIAQNWCVASPSSNGWMVPNNGGGGGSRQGGHYNTKKEFCSYWIRHGECDYQQQAPGCLYKHEMPTDPGTLEKLGLRDIPRWYREKYGIPSLLPNGHAHPRFHITHAQNWKNDEADRGAIKSIQYPSRLEHNGTMDVFDAEKGSKHKAGNHLTSHHSPMASGHSRGIYISTGSPRGPGNQRHGSKNGNKKIDLLSFDPLPEYPSLDAMGRNAGSLNYADAREGMSMENVDRTQREDMIRNMQSIMPPTMVPSSDYASASIEGPPTQGRSKKASKSRRLYQPRSHGAVSDVSLEKADLDSFRTYHAHATASSSAASAVSKDTAGSIHASPVRGLEGAMSSSSPVRGASPSDHSGTSLSSESSPRGVRTRYSDKESKGLPAPIGSNKAQRKRSGESSSDDYYSMAVDYPK</sequence>
<keyword evidence="1" id="KW-0862">Zinc</keyword>
<proteinExistence type="predicted"/>
<feature type="compositionally biased region" description="Basic residues" evidence="2">
    <location>
        <begin position="382"/>
        <end position="393"/>
    </location>
</feature>
<evidence type="ECO:0000256" key="1">
    <source>
        <dbReference type="PROSITE-ProRule" id="PRU00723"/>
    </source>
</evidence>
<evidence type="ECO:0000256" key="2">
    <source>
        <dbReference type="SAM" id="MobiDB-lite"/>
    </source>
</evidence>
<keyword evidence="1" id="KW-0479">Metal-binding</keyword>
<evidence type="ECO:0000313" key="4">
    <source>
        <dbReference type="EMBL" id="EAU36498.1"/>
    </source>
</evidence>
<dbReference type="HOGENOM" id="CLU_489988_0_0_1"/>
<feature type="region of interest" description="Disordered" evidence="2">
    <location>
        <begin position="259"/>
        <end position="309"/>
    </location>
</feature>
<feature type="compositionally biased region" description="Polar residues" evidence="2">
    <location>
        <begin position="359"/>
        <end position="370"/>
    </location>
</feature>
<dbReference type="InterPro" id="IPR000571">
    <property type="entry name" value="Znf_CCCH"/>
</dbReference>
<dbReference type="RefSeq" id="XP_001212402.1">
    <property type="nucleotide sequence ID" value="XM_001212402.1"/>
</dbReference>
<feature type="region of interest" description="Disordered" evidence="2">
    <location>
        <begin position="359"/>
        <end position="404"/>
    </location>
</feature>
<dbReference type="eggNOG" id="ENOG502ST3I">
    <property type="taxonomic scope" value="Eukaryota"/>
</dbReference>
<feature type="domain" description="C3H1-type" evidence="3">
    <location>
        <begin position="148"/>
        <end position="179"/>
    </location>
</feature>
<dbReference type="Proteomes" id="UP000007963">
    <property type="component" value="Unassembled WGS sequence"/>
</dbReference>
<dbReference type="OMA" id="HEMPNDL"/>
<evidence type="ECO:0000259" key="3">
    <source>
        <dbReference type="PROSITE" id="PS50103"/>
    </source>
</evidence>
<name>Q0CSW0_ASPTN</name>
<accession>Q0CSW0</accession>
<evidence type="ECO:0000313" key="5">
    <source>
        <dbReference type="Proteomes" id="UP000007963"/>
    </source>
</evidence>
<feature type="compositionally biased region" description="Low complexity" evidence="2">
    <location>
        <begin position="452"/>
        <end position="463"/>
    </location>
</feature>
<feature type="region of interest" description="Disordered" evidence="2">
    <location>
        <begin position="443"/>
        <end position="522"/>
    </location>
</feature>
<organism evidence="4 5">
    <name type="scientific">Aspergillus terreus (strain NIH 2624 / FGSC A1156)</name>
    <dbReference type="NCBI Taxonomy" id="341663"/>
    <lineage>
        <taxon>Eukaryota</taxon>
        <taxon>Fungi</taxon>
        <taxon>Dikarya</taxon>
        <taxon>Ascomycota</taxon>
        <taxon>Pezizomycotina</taxon>
        <taxon>Eurotiomycetes</taxon>
        <taxon>Eurotiomycetidae</taxon>
        <taxon>Eurotiales</taxon>
        <taxon>Aspergillaceae</taxon>
        <taxon>Aspergillus</taxon>
        <taxon>Aspergillus subgen. Circumdati</taxon>
    </lineage>
</organism>
<dbReference type="EMBL" id="CH476597">
    <property type="protein sequence ID" value="EAU36498.1"/>
    <property type="molecule type" value="Genomic_DNA"/>
</dbReference>
<keyword evidence="1" id="KW-0863">Zinc-finger</keyword>
<reference evidence="5" key="1">
    <citation type="submission" date="2005-09" db="EMBL/GenBank/DDBJ databases">
        <title>Annotation of the Aspergillus terreus NIH2624 genome.</title>
        <authorList>
            <person name="Birren B.W."/>
            <person name="Lander E.S."/>
            <person name="Galagan J.E."/>
            <person name="Nusbaum C."/>
            <person name="Devon K."/>
            <person name="Henn M."/>
            <person name="Ma L.-J."/>
            <person name="Jaffe D.B."/>
            <person name="Butler J."/>
            <person name="Alvarez P."/>
            <person name="Gnerre S."/>
            <person name="Grabherr M."/>
            <person name="Kleber M."/>
            <person name="Mauceli E.W."/>
            <person name="Brockman W."/>
            <person name="Rounsley S."/>
            <person name="Young S.K."/>
            <person name="LaButti K."/>
            <person name="Pushparaj V."/>
            <person name="DeCaprio D."/>
            <person name="Crawford M."/>
            <person name="Koehrsen M."/>
            <person name="Engels R."/>
            <person name="Montgomery P."/>
            <person name="Pearson M."/>
            <person name="Howarth C."/>
            <person name="Larson L."/>
            <person name="Luoma S."/>
            <person name="White J."/>
            <person name="Alvarado L."/>
            <person name="Kodira C.D."/>
            <person name="Zeng Q."/>
            <person name="Oleary S."/>
            <person name="Yandava C."/>
            <person name="Denning D.W."/>
            <person name="Nierman W.C."/>
            <person name="Milne T."/>
            <person name="Madden K."/>
        </authorList>
    </citation>
    <scope>NUCLEOTIDE SEQUENCE [LARGE SCALE GENOMIC DNA]</scope>
    <source>
        <strain evidence="5">NIH 2624 / FGSC A1156</strain>
    </source>
</reference>